<dbReference type="EMBL" id="JBHSNA010000007">
    <property type="protein sequence ID" value="MFC5566724.1"/>
    <property type="molecule type" value="Genomic_DNA"/>
</dbReference>
<accession>A0ABW0SCP7</accession>
<gene>
    <name evidence="2" type="ORF">ACFPOC_09905</name>
</gene>
<evidence type="ECO:0000256" key="1">
    <source>
        <dbReference type="SAM" id="Phobius"/>
    </source>
</evidence>
<sequence>MGDWVNGAVIAALIVAVGIYPWQKHVEHLFILRKEKRDLFRQLQGQLHNVVRVIRKGQLADSEEMDKIRSVFGEISLICSHDFEMKVAKFIGQLLEQDRQVRKNLDDMELRKAAISKVWDIRVELLRSMKQEMDDTVSWNPVAVLRNYGRKLRSSI</sequence>
<keyword evidence="3" id="KW-1185">Reference proteome</keyword>
<keyword evidence="1" id="KW-0812">Transmembrane</keyword>
<protein>
    <submittedName>
        <fullName evidence="2">Uncharacterized protein</fullName>
    </submittedName>
</protein>
<evidence type="ECO:0000313" key="2">
    <source>
        <dbReference type="EMBL" id="MFC5566724.1"/>
    </source>
</evidence>
<organism evidence="2 3">
    <name type="scientific">Rubellimicrobium aerolatum</name>
    <dbReference type="NCBI Taxonomy" id="490979"/>
    <lineage>
        <taxon>Bacteria</taxon>
        <taxon>Pseudomonadati</taxon>
        <taxon>Pseudomonadota</taxon>
        <taxon>Alphaproteobacteria</taxon>
        <taxon>Rhodobacterales</taxon>
        <taxon>Roseobacteraceae</taxon>
        <taxon>Rubellimicrobium</taxon>
    </lineage>
</organism>
<evidence type="ECO:0000313" key="3">
    <source>
        <dbReference type="Proteomes" id="UP001596056"/>
    </source>
</evidence>
<feature type="transmembrane region" description="Helical" evidence="1">
    <location>
        <begin position="6"/>
        <end position="23"/>
    </location>
</feature>
<dbReference type="RefSeq" id="WP_209841429.1">
    <property type="nucleotide sequence ID" value="NZ_JAGGJP010000010.1"/>
</dbReference>
<dbReference type="Proteomes" id="UP001596056">
    <property type="component" value="Unassembled WGS sequence"/>
</dbReference>
<keyword evidence="1" id="KW-0472">Membrane</keyword>
<name>A0ABW0SCP7_9RHOB</name>
<keyword evidence="1" id="KW-1133">Transmembrane helix</keyword>
<comment type="caution">
    <text evidence="2">The sequence shown here is derived from an EMBL/GenBank/DDBJ whole genome shotgun (WGS) entry which is preliminary data.</text>
</comment>
<reference evidence="3" key="1">
    <citation type="journal article" date="2019" name="Int. J. Syst. Evol. Microbiol.">
        <title>The Global Catalogue of Microorganisms (GCM) 10K type strain sequencing project: providing services to taxonomists for standard genome sequencing and annotation.</title>
        <authorList>
            <consortium name="The Broad Institute Genomics Platform"/>
            <consortium name="The Broad Institute Genome Sequencing Center for Infectious Disease"/>
            <person name="Wu L."/>
            <person name="Ma J."/>
        </authorList>
    </citation>
    <scope>NUCLEOTIDE SEQUENCE [LARGE SCALE GENOMIC DNA]</scope>
    <source>
        <strain evidence="3">KACC 11588</strain>
    </source>
</reference>
<proteinExistence type="predicted"/>